<dbReference type="GeneID" id="81356704"/>
<dbReference type="EMBL" id="JAPQKI010000005">
    <property type="protein sequence ID" value="KAJ5098230.1"/>
    <property type="molecule type" value="Genomic_DNA"/>
</dbReference>
<feature type="region of interest" description="Disordered" evidence="1">
    <location>
        <begin position="396"/>
        <end position="424"/>
    </location>
</feature>
<proteinExistence type="predicted"/>
<protein>
    <recommendedName>
        <fullName evidence="4">F-box domain-containing protein</fullName>
    </recommendedName>
</protein>
<sequence>MPSLPDLPYEVIMMIVEYLQLDSNWTQLRFYEIGIAYQKAFEQNQPRRTKDLHSLLLTSSRLYKFLKPMLYQNLFVRDYNRHGEKAPLKQLKWSLENRLGLSELVNSAIIPCGTSGNNRSIFEIYTAFWLPNLSTLTIFEFKDWKPMVFDDNSHVGTSPVQCLRLIECGAHEEALAAVLSWPDSLKVLQYDADQFEWEGHYEGEQVNGWTCEAFVRMIRSQKESLEELIMTRPPLDHEGLGNGSRIDLSEFTALKTLRIYHVFLCGWDDPEGVSRCLPPNLEVLEVFYDDTDLTQFFWEDDEQPYDTFILDVIRNKTLRLPRLHTVKIYSPEWLGDRELEETGQTGSSEWSLPGPLAAEAKEAGINMRVWIGQDVWFRIDGLDDVDLFRSLELSQSGLPNQPAPGSTAEASHSPPGNASRADAREQRRFFGSYAELQL</sequence>
<evidence type="ECO:0008006" key="4">
    <source>
        <dbReference type="Google" id="ProtNLM"/>
    </source>
</evidence>
<dbReference type="Proteomes" id="UP001149074">
    <property type="component" value="Unassembled WGS sequence"/>
</dbReference>
<gene>
    <name evidence="2" type="ORF">N7532_005231</name>
</gene>
<reference evidence="2" key="1">
    <citation type="submission" date="2022-11" db="EMBL/GenBank/DDBJ databases">
        <authorList>
            <person name="Petersen C."/>
        </authorList>
    </citation>
    <scope>NUCLEOTIDE SEQUENCE</scope>
    <source>
        <strain evidence="2">IBT 30761</strain>
    </source>
</reference>
<dbReference type="OrthoDB" id="2522477at2759"/>
<dbReference type="RefSeq" id="XP_056473884.1">
    <property type="nucleotide sequence ID" value="XM_056617725.1"/>
</dbReference>
<comment type="caution">
    <text evidence="2">The sequence shown here is derived from an EMBL/GenBank/DDBJ whole genome shotgun (WGS) entry which is preliminary data.</text>
</comment>
<keyword evidence="3" id="KW-1185">Reference proteome</keyword>
<evidence type="ECO:0000313" key="3">
    <source>
        <dbReference type="Proteomes" id="UP001149074"/>
    </source>
</evidence>
<organism evidence="2 3">
    <name type="scientific">Penicillium argentinense</name>
    <dbReference type="NCBI Taxonomy" id="1131581"/>
    <lineage>
        <taxon>Eukaryota</taxon>
        <taxon>Fungi</taxon>
        <taxon>Dikarya</taxon>
        <taxon>Ascomycota</taxon>
        <taxon>Pezizomycotina</taxon>
        <taxon>Eurotiomycetes</taxon>
        <taxon>Eurotiomycetidae</taxon>
        <taxon>Eurotiales</taxon>
        <taxon>Aspergillaceae</taxon>
        <taxon>Penicillium</taxon>
    </lineage>
</organism>
<evidence type="ECO:0000313" key="2">
    <source>
        <dbReference type="EMBL" id="KAJ5098230.1"/>
    </source>
</evidence>
<evidence type="ECO:0000256" key="1">
    <source>
        <dbReference type="SAM" id="MobiDB-lite"/>
    </source>
</evidence>
<dbReference type="AlphaFoldDB" id="A0A9W9FDT1"/>
<reference evidence="2" key="2">
    <citation type="journal article" date="2023" name="IMA Fungus">
        <title>Comparative genomic study of the Penicillium genus elucidates a diverse pangenome and 15 lateral gene transfer events.</title>
        <authorList>
            <person name="Petersen C."/>
            <person name="Sorensen T."/>
            <person name="Nielsen M.R."/>
            <person name="Sondergaard T.E."/>
            <person name="Sorensen J.L."/>
            <person name="Fitzpatrick D.A."/>
            <person name="Frisvad J.C."/>
            <person name="Nielsen K.L."/>
        </authorList>
    </citation>
    <scope>NUCLEOTIDE SEQUENCE</scope>
    <source>
        <strain evidence="2">IBT 30761</strain>
    </source>
</reference>
<name>A0A9W9FDT1_9EURO</name>
<accession>A0A9W9FDT1</accession>